<dbReference type="RefSeq" id="WP_255924815.1">
    <property type="nucleotide sequence ID" value="NZ_JANFNH010000001.1"/>
</dbReference>
<comment type="caution">
    <text evidence="2">The sequence shown here is derived from an EMBL/GenBank/DDBJ whole genome shotgun (WGS) entry which is preliminary data.</text>
</comment>
<evidence type="ECO:0000313" key="2">
    <source>
        <dbReference type="EMBL" id="MCQ4040882.1"/>
    </source>
</evidence>
<keyword evidence="3" id="KW-1185">Reference proteome</keyword>
<keyword evidence="1" id="KW-1133">Transmembrane helix</keyword>
<keyword evidence="1" id="KW-0472">Membrane</keyword>
<evidence type="ECO:0000256" key="1">
    <source>
        <dbReference type="SAM" id="Phobius"/>
    </source>
</evidence>
<sequence length="88" mass="9231">MNGIRLALLGAVLTAVGLFAIPRLRTYDDECTSLLGRLAQFGDQSVNLKCSAVETLVDYRGWILGGGIAALTVGLVLILLTVIAAARS</sequence>
<keyword evidence="1" id="KW-0812">Transmembrane</keyword>
<feature type="transmembrane region" description="Helical" evidence="1">
    <location>
        <begin position="62"/>
        <end position="86"/>
    </location>
</feature>
<evidence type="ECO:0000313" key="3">
    <source>
        <dbReference type="Proteomes" id="UP001206206"/>
    </source>
</evidence>
<dbReference type="Proteomes" id="UP001206206">
    <property type="component" value="Unassembled WGS sequence"/>
</dbReference>
<name>A0ABT1P673_9ACTN</name>
<organism evidence="2 3">
    <name type="scientific">Streptantibioticus rubrisoli</name>
    <dbReference type="NCBI Taxonomy" id="1387313"/>
    <lineage>
        <taxon>Bacteria</taxon>
        <taxon>Bacillati</taxon>
        <taxon>Actinomycetota</taxon>
        <taxon>Actinomycetes</taxon>
        <taxon>Kitasatosporales</taxon>
        <taxon>Streptomycetaceae</taxon>
        <taxon>Streptantibioticus</taxon>
    </lineage>
</organism>
<reference evidence="2 3" key="1">
    <citation type="submission" date="2022-06" db="EMBL/GenBank/DDBJ databases">
        <title>Draft genome sequence of type strain Streptomyces rubrisoli DSM 42083.</title>
        <authorList>
            <person name="Duangmal K."/>
            <person name="Klaysubun C."/>
        </authorList>
    </citation>
    <scope>NUCLEOTIDE SEQUENCE [LARGE SCALE GENOMIC DNA]</scope>
    <source>
        <strain evidence="2 3">DSM 42083</strain>
    </source>
</reference>
<proteinExistence type="predicted"/>
<gene>
    <name evidence="2" type="ORF">NON19_02275</name>
</gene>
<dbReference type="EMBL" id="JANFNH010000001">
    <property type="protein sequence ID" value="MCQ4040882.1"/>
    <property type="molecule type" value="Genomic_DNA"/>
</dbReference>
<protein>
    <submittedName>
        <fullName evidence="2">Uncharacterized protein</fullName>
    </submittedName>
</protein>
<accession>A0ABT1P673</accession>